<evidence type="ECO:0000256" key="1">
    <source>
        <dbReference type="SAM" id="Phobius"/>
    </source>
</evidence>
<organism evidence="2 3">
    <name type="scientific">Bodo saltans</name>
    <name type="common">Flagellated protozoan</name>
    <dbReference type="NCBI Taxonomy" id="75058"/>
    <lineage>
        <taxon>Eukaryota</taxon>
        <taxon>Discoba</taxon>
        <taxon>Euglenozoa</taxon>
        <taxon>Kinetoplastea</taxon>
        <taxon>Metakinetoplastina</taxon>
        <taxon>Eubodonida</taxon>
        <taxon>Bodonidae</taxon>
        <taxon>Bodo</taxon>
    </lineage>
</organism>
<evidence type="ECO:0000313" key="3">
    <source>
        <dbReference type="Proteomes" id="UP000051952"/>
    </source>
</evidence>
<keyword evidence="1" id="KW-1133">Transmembrane helix</keyword>
<dbReference type="Proteomes" id="UP000051952">
    <property type="component" value="Unassembled WGS sequence"/>
</dbReference>
<evidence type="ECO:0000313" key="2">
    <source>
        <dbReference type="EMBL" id="CUG91083.1"/>
    </source>
</evidence>
<protein>
    <submittedName>
        <fullName evidence="2">Membrane-associated protein, putative</fullName>
    </submittedName>
</protein>
<keyword evidence="1" id="KW-0812">Transmembrane</keyword>
<feature type="transmembrane region" description="Helical" evidence="1">
    <location>
        <begin position="48"/>
        <end position="69"/>
    </location>
</feature>
<dbReference type="AlphaFoldDB" id="A0A0S4JHZ4"/>
<feature type="transmembrane region" description="Helical" evidence="1">
    <location>
        <begin position="81"/>
        <end position="100"/>
    </location>
</feature>
<gene>
    <name evidence="2" type="ORF">BSAL_02390</name>
</gene>
<dbReference type="VEuPathDB" id="TriTrypDB:BSAL_02390"/>
<proteinExistence type="predicted"/>
<feature type="transmembrane region" description="Helical" evidence="1">
    <location>
        <begin position="14"/>
        <end position="36"/>
    </location>
</feature>
<dbReference type="EMBL" id="CYKH01001889">
    <property type="protein sequence ID" value="CUG91083.1"/>
    <property type="molecule type" value="Genomic_DNA"/>
</dbReference>
<keyword evidence="3" id="KW-1185">Reference proteome</keyword>
<accession>A0A0S4JHZ4</accession>
<feature type="transmembrane region" description="Helical" evidence="1">
    <location>
        <begin position="106"/>
        <end position="130"/>
    </location>
</feature>
<reference evidence="3" key="1">
    <citation type="submission" date="2015-09" db="EMBL/GenBank/DDBJ databases">
        <authorList>
            <consortium name="Pathogen Informatics"/>
        </authorList>
    </citation>
    <scope>NUCLEOTIDE SEQUENCE [LARGE SCALE GENOMIC DNA]</scope>
    <source>
        <strain evidence="3">Lake Konstanz</strain>
    </source>
</reference>
<name>A0A0S4JHZ4_BODSA</name>
<sequence>MESVYESYVEGREWYFAVQWASAAVCGVVLGALQVIGNDDASLACPTAYAGCGVAIAFGAADMTLLHVLRPTAVRLEMWSGAIICALNIVSQALAASNAIDASNTLVTVCALLQLVVMLLLMLNGVAFVAQGEEPLRAAEGEHMGARCKAQKLEFVHNDTTKTHRSAKSTLIVVKAHDGKSVEGVPIVDLQPIYCRGCAASLENSCETGVAACR</sequence>
<keyword evidence="1" id="KW-0472">Membrane</keyword>